<comment type="similarity">
    <text evidence="1 4">Belongs to the D-isomer specific 2-hydroxyacid dehydrogenase family.</text>
</comment>
<evidence type="ECO:0000256" key="2">
    <source>
        <dbReference type="ARBA" id="ARBA00023002"/>
    </source>
</evidence>
<gene>
    <name evidence="7" type="ORF">I9W95_11935</name>
</gene>
<organism evidence="7 8">
    <name type="scientific">Thalassolituus marinus</name>
    <dbReference type="NCBI Taxonomy" id="671053"/>
    <lineage>
        <taxon>Bacteria</taxon>
        <taxon>Pseudomonadati</taxon>
        <taxon>Pseudomonadota</taxon>
        <taxon>Gammaproteobacteria</taxon>
        <taxon>Oceanospirillales</taxon>
        <taxon>Oceanospirillaceae</taxon>
        <taxon>Thalassolituus</taxon>
    </lineage>
</organism>
<keyword evidence="8" id="KW-1185">Reference proteome</keyword>
<keyword evidence="2 4" id="KW-0560">Oxidoreductase</keyword>
<reference evidence="7 8" key="1">
    <citation type="submission" date="2020-12" db="EMBL/GenBank/DDBJ databases">
        <title>Novel Thalassolituus-related marine hydrocarbonoclastic bacteria mediated algae-derived hydrocarbons mineralization in twilight zone of the northern South China Sea.</title>
        <authorList>
            <person name="Dong C."/>
        </authorList>
    </citation>
    <scope>NUCLEOTIDE SEQUENCE [LARGE SCALE GENOMIC DNA]</scope>
    <source>
        <strain evidence="7 8">IMCC1826</strain>
    </source>
</reference>
<dbReference type="PROSITE" id="PS00670">
    <property type="entry name" value="D_2_HYDROXYACID_DH_2"/>
    <property type="match status" value="1"/>
</dbReference>
<evidence type="ECO:0000256" key="1">
    <source>
        <dbReference type="ARBA" id="ARBA00005854"/>
    </source>
</evidence>
<feature type="domain" description="D-isomer specific 2-hydroxyacid dehydrogenase NAD-binding" evidence="6">
    <location>
        <begin position="104"/>
        <end position="284"/>
    </location>
</feature>
<feature type="domain" description="D-isomer specific 2-hydroxyacid dehydrogenase catalytic" evidence="5">
    <location>
        <begin position="15"/>
        <end position="304"/>
    </location>
</feature>
<keyword evidence="3" id="KW-0520">NAD</keyword>
<dbReference type="SUPFAM" id="SSF52283">
    <property type="entry name" value="Formate/glycerate dehydrogenase catalytic domain-like"/>
    <property type="match status" value="1"/>
</dbReference>
<evidence type="ECO:0000259" key="6">
    <source>
        <dbReference type="Pfam" id="PF02826"/>
    </source>
</evidence>
<name>A0ABS7ZRE9_9GAMM</name>
<dbReference type="InterPro" id="IPR050418">
    <property type="entry name" value="D-iso_2-hydroxyacid_DH_PdxB"/>
</dbReference>
<accession>A0ABS7ZRE9</accession>
<dbReference type="EMBL" id="JAEDAH010000060">
    <property type="protein sequence ID" value="MCA6064318.1"/>
    <property type="molecule type" value="Genomic_DNA"/>
</dbReference>
<dbReference type="PANTHER" id="PTHR43761:SF1">
    <property type="entry name" value="D-ISOMER SPECIFIC 2-HYDROXYACID DEHYDROGENASE CATALYTIC DOMAIN-CONTAINING PROTEIN-RELATED"/>
    <property type="match status" value="1"/>
</dbReference>
<evidence type="ECO:0000313" key="7">
    <source>
        <dbReference type="EMBL" id="MCA6064318.1"/>
    </source>
</evidence>
<evidence type="ECO:0000256" key="4">
    <source>
        <dbReference type="RuleBase" id="RU003719"/>
    </source>
</evidence>
<dbReference type="InterPro" id="IPR036291">
    <property type="entry name" value="NAD(P)-bd_dom_sf"/>
</dbReference>
<evidence type="ECO:0000256" key="3">
    <source>
        <dbReference type="ARBA" id="ARBA00023027"/>
    </source>
</evidence>
<dbReference type="InterPro" id="IPR006140">
    <property type="entry name" value="D-isomer_DH_NAD-bd"/>
</dbReference>
<dbReference type="Pfam" id="PF02826">
    <property type="entry name" value="2-Hacid_dh_C"/>
    <property type="match status" value="1"/>
</dbReference>
<comment type="caution">
    <text evidence="7">The sequence shown here is derived from an EMBL/GenBank/DDBJ whole genome shotgun (WGS) entry which is preliminary data.</text>
</comment>
<dbReference type="SUPFAM" id="SSF51735">
    <property type="entry name" value="NAD(P)-binding Rossmann-fold domains"/>
    <property type="match status" value="1"/>
</dbReference>
<evidence type="ECO:0000259" key="5">
    <source>
        <dbReference type="Pfam" id="PF00389"/>
    </source>
</evidence>
<dbReference type="Pfam" id="PF00389">
    <property type="entry name" value="2-Hacid_dh"/>
    <property type="match status" value="1"/>
</dbReference>
<proteinExistence type="inferred from homology"/>
<sequence length="307" mass="33076">MKAVLLDADTLGTDIDLTPIREQVGELRVYGTTHPDELLSNIADADIIITNKVVIDERAMNGRKAIFVLATGTNNIDMTAAARLNIPVKNVVNYGTDSVAQHTLMLMLSLAARMPQYQQDVKNNAWVKSPFFCLMNHQTTQLSGKTLVIVGSGALGSAVANLAQAFAMKVIFTARPGDANDSRLAFDEAIRQADVLSFHCPLTDDTHHLLNRDNIDNIKPGCLVINCSRGGIIDEMAALWALQGGLLGGLAVDVLPVEPPVGGHPLLAAMKQGNMNLIVTPHNAWITPQARQTIINMTADNIASLRD</sequence>
<dbReference type="Gene3D" id="3.40.50.720">
    <property type="entry name" value="NAD(P)-binding Rossmann-like Domain"/>
    <property type="match status" value="2"/>
</dbReference>
<dbReference type="InterPro" id="IPR006139">
    <property type="entry name" value="D-isomer_2_OHA_DH_cat_dom"/>
</dbReference>
<evidence type="ECO:0000313" key="8">
    <source>
        <dbReference type="Proteomes" id="UP000714380"/>
    </source>
</evidence>
<protein>
    <submittedName>
        <fullName evidence="7">Glycerate dehydrogenase</fullName>
    </submittedName>
</protein>
<dbReference type="InterPro" id="IPR029753">
    <property type="entry name" value="D-isomer_DH_CS"/>
</dbReference>
<dbReference type="PANTHER" id="PTHR43761">
    <property type="entry name" value="D-ISOMER SPECIFIC 2-HYDROXYACID DEHYDROGENASE FAMILY PROTEIN (AFU_ORTHOLOGUE AFUA_1G13630)"/>
    <property type="match status" value="1"/>
</dbReference>
<dbReference type="Proteomes" id="UP000714380">
    <property type="component" value="Unassembled WGS sequence"/>
</dbReference>